<dbReference type="PANTHER" id="PTHR35565">
    <property type="entry name" value="CYTOPLASMIC PROTEIN-RELATED"/>
    <property type="match status" value="1"/>
</dbReference>
<evidence type="ECO:0000313" key="4">
    <source>
        <dbReference type="Proteomes" id="UP001203338"/>
    </source>
</evidence>
<sequence length="412" mass="47094">MFDSLTTQQSKLYQLIIRINDLINKQVSTIVKSQEFKLLWATWYGLFYLASDANEGQAVIRILNMSWPELITDITMKSHKNSRLYHLLHGRELDSHGGEPFGLISVNYNLSIPDQPLAEKVISSMADLGLEALCPFLFDLDETWLTPQNEILAYSKARLDRFYENDSMMKFRRLRTKQSSRFIGIVWPGIYITPSNFESWDRVPHQRPVIGGSIALLACVLREYNLFGWFSGLQAWGNETPGGAILPPASSGGPEPWLVLTEALEEQYDSLGIIPLATTWYEHYPAFFSQTMLYFGQDQYMKTVTLCCMLMVCRIGHYLKVILRKYIGVTKSASECQWELNSWLNQYCGGASVKTREYLSKYPLQRARVEISPSLEEVGHYKATVTIQPSLPPNVVTGEIVIHISYKQDRDD</sequence>
<dbReference type="Pfam" id="PF05943">
    <property type="entry name" value="VipB"/>
    <property type="match status" value="1"/>
</dbReference>
<evidence type="ECO:0000259" key="1">
    <source>
        <dbReference type="Pfam" id="PF05943"/>
    </source>
</evidence>
<evidence type="ECO:0000313" key="3">
    <source>
        <dbReference type="EMBL" id="MCL6268833.1"/>
    </source>
</evidence>
<comment type="caution">
    <text evidence="3">The sequence shown here is derived from an EMBL/GenBank/DDBJ whole genome shotgun (WGS) entry which is preliminary data.</text>
</comment>
<accession>A0ABT0PBS5</accession>
<protein>
    <submittedName>
        <fullName evidence="3">Type VI secretion system contractile sheath large subunit</fullName>
    </submittedName>
</protein>
<dbReference type="EMBL" id="JAMFLX010000002">
    <property type="protein sequence ID" value="MCL6268833.1"/>
    <property type="molecule type" value="Genomic_DNA"/>
</dbReference>
<reference evidence="3 4" key="1">
    <citation type="submission" date="2022-05" db="EMBL/GenBank/DDBJ databases">
        <authorList>
            <person name="Park J.-S."/>
        </authorList>
    </citation>
    <scope>NUCLEOTIDE SEQUENCE [LARGE SCALE GENOMIC DNA]</scope>
    <source>
        <strain evidence="3 4">2012CJ34-2</strain>
    </source>
</reference>
<feature type="domain" description="TssC1 C-terminal" evidence="2">
    <location>
        <begin position="305"/>
        <end position="391"/>
    </location>
</feature>
<dbReference type="InterPro" id="IPR010269">
    <property type="entry name" value="T6SS_TssC-like"/>
</dbReference>
<keyword evidence="4" id="KW-1185">Reference proteome</keyword>
<dbReference type="PANTHER" id="PTHR35565:SF3">
    <property type="entry name" value="TYPE VI SECRETION SYSTEM SHEATH PROTEIN TSSC1"/>
    <property type="match status" value="1"/>
</dbReference>
<dbReference type="InterPro" id="IPR044032">
    <property type="entry name" value="TssC1_C"/>
</dbReference>
<dbReference type="Proteomes" id="UP001203338">
    <property type="component" value="Unassembled WGS sequence"/>
</dbReference>
<dbReference type="InterPro" id="IPR044031">
    <property type="entry name" value="TssC1_N"/>
</dbReference>
<dbReference type="RefSeq" id="WP_249697663.1">
    <property type="nucleotide sequence ID" value="NZ_JAMFLX010000002.1"/>
</dbReference>
<gene>
    <name evidence="3" type="ORF">M3P05_02565</name>
</gene>
<feature type="domain" description="TssC1 N-terminal" evidence="1">
    <location>
        <begin position="14"/>
        <end position="290"/>
    </location>
</feature>
<evidence type="ECO:0000259" key="2">
    <source>
        <dbReference type="Pfam" id="PF18945"/>
    </source>
</evidence>
<proteinExistence type="predicted"/>
<dbReference type="Pfam" id="PF18945">
    <property type="entry name" value="VipB_2"/>
    <property type="match status" value="1"/>
</dbReference>
<name>A0ABT0PBS5_9GAMM</name>
<organism evidence="3 4">
    <name type="scientific">Parendozoicomonas callyspongiae</name>
    <dbReference type="NCBI Taxonomy" id="2942213"/>
    <lineage>
        <taxon>Bacteria</taxon>
        <taxon>Pseudomonadati</taxon>
        <taxon>Pseudomonadota</taxon>
        <taxon>Gammaproteobacteria</taxon>
        <taxon>Oceanospirillales</taxon>
        <taxon>Endozoicomonadaceae</taxon>
        <taxon>Parendozoicomonas</taxon>
    </lineage>
</organism>